<reference evidence="6 7" key="1">
    <citation type="submission" date="2023-06" db="EMBL/GenBank/DDBJ databases">
        <authorList>
            <person name="Feng G."/>
            <person name="Li J."/>
            <person name="Zhu H."/>
        </authorList>
    </citation>
    <scope>NUCLEOTIDE SEQUENCE [LARGE SCALE GENOMIC DNA]</scope>
    <source>
        <strain evidence="6 7">RHCKG28</strain>
    </source>
</reference>
<dbReference type="Gene3D" id="3.40.50.2300">
    <property type="match status" value="2"/>
</dbReference>
<dbReference type="GO" id="GO:0003677">
    <property type="term" value="F:DNA binding"/>
    <property type="evidence" value="ECO:0007669"/>
    <property type="project" value="UniProtKB-KW"/>
</dbReference>
<organism evidence="6 7">
    <name type="scientific">Curtobacterium caseinilyticum</name>
    <dbReference type="NCBI Taxonomy" id="3055137"/>
    <lineage>
        <taxon>Bacteria</taxon>
        <taxon>Bacillati</taxon>
        <taxon>Actinomycetota</taxon>
        <taxon>Actinomycetes</taxon>
        <taxon>Micrococcales</taxon>
        <taxon>Microbacteriaceae</taxon>
        <taxon>Curtobacterium</taxon>
    </lineage>
</organism>
<accession>A0ABT7TMU5</accession>
<dbReference type="InterPro" id="IPR046335">
    <property type="entry name" value="LacI/GalR-like_sensor"/>
</dbReference>
<evidence type="ECO:0000259" key="5">
    <source>
        <dbReference type="PROSITE" id="PS50932"/>
    </source>
</evidence>
<dbReference type="Pfam" id="PF13377">
    <property type="entry name" value="Peripla_BP_3"/>
    <property type="match status" value="1"/>
</dbReference>
<dbReference type="Pfam" id="PF00356">
    <property type="entry name" value="LacI"/>
    <property type="match status" value="1"/>
</dbReference>
<dbReference type="PANTHER" id="PTHR30146">
    <property type="entry name" value="LACI-RELATED TRANSCRIPTIONAL REPRESSOR"/>
    <property type="match status" value="1"/>
</dbReference>
<evidence type="ECO:0000313" key="6">
    <source>
        <dbReference type="EMBL" id="MDM7890904.1"/>
    </source>
</evidence>
<evidence type="ECO:0000256" key="1">
    <source>
        <dbReference type="ARBA" id="ARBA00023015"/>
    </source>
</evidence>
<name>A0ABT7TMU5_9MICO</name>
<dbReference type="RefSeq" id="WP_289472423.1">
    <property type="nucleotide sequence ID" value="NZ_JAUCMN010000002.1"/>
</dbReference>
<dbReference type="PROSITE" id="PS00356">
    <property type="entry name" value="HTH_LACI_1"/>
    <property type="match status" value="1"/>
</dbReference>
<dbReference type="SUPFAM" id="SSF47413">
    <property type="entry name" value="lambda repressor-like DNA-binding domains"/>
    <property type="match status" value="1"/>
</dbReference>
<dbReference type="CDD" id="cd01392">
    <property type="entry name" value="HTH_LacI"/>
    <property type="match status" value="1"/>
</dbReference>
<feature type="compositionally biased region" description="Low complexity" evidence="4">
    <location>
        <begin position="12"/>
        <end position="26"/>
    </location>
</feature>
<dbReference type="Gene3D" id="1.10.260.40">
    <property type="entry name" value="lambda repressor-like DNA-binding domains"/>
    <property type="match status" value="1"/>
</dbReference>
<dbReference type="EMBL" id="JAUCMN010000002">
    <property type="protein sequence ID" value="MDM7890904.1"/>
    <property type="molecule type" value="Genomic_DNA"/>
</dbReference>
<dbReference type="InterPro" id="IPR028082">
    <property type="entry name" value="Peripla_BP_I"/>
</dbReference>
<evidence type="ECO:0000256" key="3">
    <source>
        <dbReference type="ARBA" id="ARBA00023163"/>
    </source>
</evidence>
<evidence type="ECO:0000313" key="7">
    <source>
        <dbReference type="Proteomes" id="UP001236404"/>
    </source>
</evidence>
<dbReference type="Proteomes" id="UP001236404">
    <property type="component" value="Unassembled WGS sequence"/>
</dbReference>
<dbReference type="InterPro" id="IPR000843">
    <property type="entry name" value="HTH_LacI"/>
</dbReference>
<comment type="caution">
    <text evidence="6">The sequence shown here is derived from an EMBL/GenBank/DDBJ whole genome shotgun (WGS) entry which is preliminary data.</text>
</comment>
<protein>
    <submittedName>
        <fullName evidence="6">LacI family DNA-binding transcriptional regulator</fullName>
    </submittedName>
</protein>
<proteinExistence type="predicted"/>
<evidence type="ECO:0000256" key="2">
    <source>
        <dbReference type="ARBA" id="ARBA00023125"/>
    </source>
</evidence>
<dbReference type="PROSITE" id="PS50932">
    <property type="entry name" value="HTH_LACI_2"/>
    <property type="match status" value="1"/>
</dbReference>
<feature type="region of interest" description="Disordered" evidence="4">
    <location>
        <begin position="12"/>
        <end position="39"/>
    </location>
</feature>
<sequence length="364" mass="37597">MAGPARLTRVAGAGEEAGAAGPAAPASLRGAPRTVGPSSTRATIHDVAAAAGVSRQTVTRAMNGLYGISTATKERVLAAAAALDYRPSRFGRGLVTGGDRQLGLVVNDLRNPYSPELAAAVLGLAAGRGWDVMLADVGLAGDSDRAVQALGQQTDVVVGYLGARAPEWIERLGSVPVVELDPAGEVLRAAVRIDPSTAIEELADHLVRTGVRHPVIVDASDTGRPSSRGRLMLDALRRRGYLPEVAIADAPTSEHGAAMTARALERFRRVDAVLAFNDLMALGVLAACRRAGRDVPGDVRVVGVDGLALGTLVAPALTTLAVDLDAVAREALDLALGMLSGGLPRSGAAVQRTVRHRLLLRESA</sequence>
<evidence type="ECO:0000256" key="4">
    <source>
        <dbReference type="SAM" id="MobiDB-lite"/>
    </source>
</evidence>
<gene>
    <name evidence="6" type="ORF">QUG93_04320</name>
</gene>
<dbReference type="SMART" id="SM00354">
    <property type="entry name" value="HTH_LACI"/>
    <property type="match status" value="1"/>
</dbReference>
<dbReference type="PANTHER" id="PTHR30146:SF153">
    <property type="entry name" value="LACTOSE OPERON REPRESSOR"/>
    <property type="match status" value="1"/>
</dbReference>
<dbReference type="CDD" id="cd06267">
    <property type="entry name" value="PBP1_LacI_sugar_binding-like"/>
    <property type="match status" value="1"/>
</dbReference>
<feature type="domain" description="HTH lacI-type" evidence="5">
    <location>
        <begin position="42"/>
        <end position="96"/>
    </location>
</feature>
<dbReference type="InterPro" id="IPR010982">
    <property type="entry name" value="Lambda_DNA-bd_dom_sf"/>
</dbReference>
<keyword evidence="7" id="KW-1185">Reference proteome</keyword>
<keyword evidence="2 6" id="KW-0238">DNA-binding</keyword>
<keyword evidence="1" id="KW-0805">Transcription regulation</keyword>
<keyword evidence="3" id="KW-0804">Transcription</keyword>
<dbReference type="SUPFAM" id="SSF53822">
    <property type="entry name" value="Periplasmic binding protein-like I"/>
    <property type="match status" value="1"/>
</dbReference>